<reference evidence="4" key="1">
    <citation type="journal article" date="2013" name="Science">
        <title>Comparative analysis of bat genomes provides insight into the evolution of flight and immunity.</title>
        <authorList>
            <person name="Zhang G."/>
            <person name="Cowled C."/>
            <person name="Shi Z."/>
            <person name="Huang Z."/>
            <person name="Bishop-Lilly K.A."/>
            <person name="Fang X."/>
            <person name="Wynne J.W."/>
            <person name="Xiong Z."/>
            <person name="Baker M.L."/>
            <person name="Zhao W."/>
            <person name="Tachedjian M."/>
            <person name="Zhu Y."/>
            <person name="Zhou P."/>
            <person name="Jiang X."/>
            <person name="Ng J."/>
            <person name="Yang L."/>
            <person name="Wu L."/>
            <person name="Xiao J."/>
            <person name="Feng Y."/>
            <person name="Chen Y."/>
            <person name="Sun X."/>
            <person name="Zhang Y."/>
            <person name="Marsh G.A."/>
            <person name="Crameri G."/>
            <person name="Broder C.C."/>
            <person name="Frey K.G."/>
            <person name="Wang L.F."/>
            <person name="Wang J."/>
        </authorList>
    </citation>
    <scope>NUCLEOTIDE SEQUENCE [LARGE SCALE GENOMIC DNA]</scope>
</reference>
<dbReference type="Proteomes" id="UP000010556">
    <property type="component" value="Unassembled WGS sequence"/>
</dbReference>
<name>L5M1U6_MYODS</name>
<evidence type="ECO:0000313" key="3">
    <source>
        <dbReference type="EMBL" id="ELK32245.1"/>
    </source>
</evidence>
<dbReference type="EMBL" id="KB105503">
    <property type="protein sequence ID" value="ELK32245.1"/>
    <property type="molecule type" value="Genomic_DNA"/>
</dbReference>
<keyword evidence="4" id="KW-1185">Reference proteome</keyword>
<organism evidence="3 4">
    <name type="scientific">Myotis davidii</name>
    <name type="common">David's myotis</name>
    <dbReference type="NCBI Taxonomy" id="225400"/>
    <lineage>
        <taxon>Eukaryota</taxon>
        <taxon>Metazoa</taxon>
        <taxon>Chordata</taxon>
        <taxon>Craniata</taxon>
        <taxon>Vertebrata</taxon>
        <taxon>Euteleostomi</taxon>
        <taxon>Mammalia</taxon>
        <taxon>Eutheria</taxon>
        <taxon>Laurasiatheria</taxon>
        <taxon>Chiroptera</taxon>
        <taxon>Yangochiroptera</taxon>
        <taxon>Vespertilionidae</taxon>
        <taxon>Myotis</taxon>
    </lineage>
</organism>
<dbReference type="AlphaFoldDB" id="L5M1U6"/>
<protein>
    <submittedName>
        <fullName evidence="3">Uncharacterized protein</fullName>
    </submittedName>
</protein>
<sequence>MTGIMCLSGITAPVCADTPAVQEADSYQASLWTCPWGAVMSTLESGLSQPSGSYNSAAQTLNTGERGMGTSQAQMSSQGRNGDQRGCGPGEDMPRPTFPAVPGARGCTCSPGEG</sequence>
<accession>L5M1U6</accession>
<evidence type="ECO:0000313" key="4">
    <source>
        <dbReference type="Proteomes" id="UP000010556"/>
    </source>
</evidence>
<keyword evidence="2" id="KW-0732">Signal</keyword>
<gene>
    <name evidence="3" type="ORF">MDA_GLEAN10004872</name>
</gene>
<feature type="region of interest" description="Disordered" evidence="1">
    <location>
        <begin position="46"/>
        <end position="114"/>
    </location>
</feature>
<proteinExistence type="predicted"/>
<feature type="chain" id="PRO_5003970829" evidence="2">
    <location>
        <begin position="17"/>
        <end position="114"/>
    </location>
</feature>
<evidence type="ECO:0000256" key="2">
    <source>
        <dbReference type="SAM" id="SignalP"/>
    </source>
</evidence>
<feature type="signal peptide" evidence="2">
    <location>
        <begin position="1"/>
        <end position="16"/>
    </location>
</feature>
<feature type="compositionally biased region" description="Polar residues" evidence="1">
    <location>
        <begin position="46"/>
        <end position="81"/>
    </location>
</feature>
<evidence type="ECO:0000256" key="1">
    <source>
        <dbReference type="SAM" id="MobiDB-lite"/>
    </source>
</evidence>